<dbReference type="EMBL" id="CP016172">
    <property type="protein sequence ID" value="ANN76509.1"/>
    <property type="molecule type" value="Genomic_DNA"/>
</dbReference>
<dbReference type="Proteomes" id="UP000091926">
    <property type="component" value="Chromosome"/>
</dbReference>
<dbReference type="KEGG" id="bfz:BAU07_04720"/>
<gene>
    <name evidence="2" type="ORF">BAU07_04720</name>
</gene>
<evidence type="ECO:0008006" key="4">
    <source>
        <dbReference type="Google" id="ProtNLM"/>
    </source>
</evidence>
<reference evidence="2 3" key="1">
    <citation type="submission" date="2016-06" db="EMBL/GenBank/DDBJ databases">
        <title>Complete genome sequences of Bordetella bronchialis and Bordetella flabilis.</title>
        <authorList>
            <person name="LiPuma J.J."/>
            <person name="Spilker T."/>
        </authorList>
    </citation>
    <scope>NUCLEOTIDE SEQUENCE [LARGE SCALE GENOMIC DNA]</scope>
    <source>
        <strain evidence="2 3">AU10664</strain>
    </source>
</reference>
<dbReference type="Gene3D" id="3.40.50.12500">
    <property type="match status" value="1"/>
</dbReference>
<dbReference type="OrthoDB" id="6497321at2"/>
<evidence type="ECO:0000313" key="2">
    <source>
        <dbReference type="EMBL" id="ANN76509.1"/>
    </source>
</evidence>
<accession>A0A193GB58</accession>
<dbReference type="InterPro" id="IPR053714">
    <property type="entry name" value="Iso_Racemase_Enz_sf"/>
</dbReference>
<dbReference type="InterPro" id="IPR015942">
    <property type="entry name" value="Asp/Glu/hydantoin_racemase"/>
</dbReference>
<keyword evidence="3" id="KW-1185">Reference proteome</keyword>
<organism evidence="2 3">
    <name type="scientific">Bordetella flabilis</name>
    <dbReference type="NCBI Taxonomy" id="463014"/>
    <lineage>
        <taxon>Bacteria</taxon>
        <taxon>Pseudomonadati</taxon>
        <taxon>Pseudomonadota</taxon>
        <taxon>Betaproteobacteria</taxon>
        <taxon>Burkholderiales</taxon>
        <taxon>Alcaligenaceae</taxon>
        <taxon>Bordetella</taxon>
    </lineage>
</organism>
<comment type="similarity">
    <text evidence="1">Belongs to the HyuE racemase family.</text>
</comment>
<sequence>MRLSFLHTIDINPGIFEQAALDRGLRRDDLRHEIRADLRLRAEQGGRDAEAAQAEVADCVRRLAADADAVVVTCATLGPLVDGMESAAVPVLRADTALARAAVRQGRRVTVLCAAPSAMEANRRLFEGYAAVAGAEAKVALLPEAWDLFRQGDMPRCLEGIARAAEQAYREGADVVAFAHPWMAPAATRVAQGPAPLHGAGAVLDTLAEWAGQGRLPSRHRAP</sequence>
<evidence type="ECO:0000256" key="1">
    <source>
        <dbReference type="ARBA" id="ARBA00038414"/>
    </source>
</evidence>
<evidence type="ECO:0000313" key="3">
    <source>
        <dbReference type="Proteomes" id="UP000091926"/>
    </source>
</evidence>
<dbReference type="AlphaFoldDB" id="A0A193GB58"/>
<protein>
    <recommendedName>
        <fullName evidence="4">Arylsulfatase</fullName>
    </recommendedName>
</protein>
<dbReference type="Pfam" id="PF01177">
    <property type="entry name" value="Asp_Glu_race"/>
    <property type="match status" value="1"/>
</dbReference>
<dbReference type="STRING" id="463014.BAU07_04720"/>
<proteinExistence type="inferred from homology"/>
<dbReference type="RefSeq" id="WP_066654555.1">
    <property type="nucleotide sequence ID" value="NZ_CBCSCL010000022.1"/>
</dbReference>
<dbReference type="GO" id="GO:0047661">
    <property type="term" value="F:amino-acid racemase activity"/>
    <property type="evidence" value="ECO:0007669"/>
    <property type="project" value="InterPro"/>
</dbReference>
<name>A0A193GB58_9BORD</name>